<feature type="chain" id="PRO_5008627338" description="Protein CPL1-like domain-containing protein" evidence="1">
    <location>
        <begin position="22"/>
        <end position="318"/>
    </location>
</feature>
<dbReference type="STRING" id="1296120.A0A1B9GT16"/>
<organism evidence="3 4">
    <name type="scientific">Kwoniella heveanensis BCC8398</name>
    <dbReference type="NCBI Taxonomy" id="1296120"/>
    <lineage>
        <taxon>Eukaryota</taxon>
        <taxon>Fungi</taxon>
        <taxon>Dikarya</taxon>
        <taxon>Basidiomycota</taxon>
        <taxon>Agaricomycotina</taxon>
        <taxon>Tremellomycetes</taxon>
        <taxon>Tremellales</taxon>
        <taxon>Cryptococcaceae</taxon>
        <taxon>Kwoniella</taxon>
    </lineage>
</organism>
<dbReference type="PANTHER" id="PTHR35192">
    <property type="entry name" value="PROTEIN, PUTATIVE-RELATED"/>
    <property type="match status" value="1"/>
</dbReference>
<accession>A0A1B9GT16</accession>
<reference evidence="3 4" key="1">
    <citation type="submission" date="2013-07" db="EMBL/GenBank/DDBJ databases">
        <title>The Genome Sequence of Cryptococcus heveanensis BCC8398.</title>
        <authorList>
            <consortium name="The Broad Institute Genome Sequencing Platform"/>
            <person name="Cuomo C."/>
            <person name="Litvintseva A."/>
            <person name="Chen Y."/>
            <person name="Heitman J."/>
            <person name="Sun S."/>
            <person name="Springer D."/>
            <person name="Dromer F."/>
            <person name="Young S.K."/>
            <person name="Zeng Q."/>
            <person name="Gargeya S."/>
            <person name="Fitzgerald M."/>
            <person name="Abouelleil A."/>
            <person name="Alvarado L."/>
            <person name="Berlin A.M."/>
            <person name="Chapman S.B."/>
            <person name="Dewar J."/>
            <person name="Goldberg J."/>
            <person name="Griggs A."/>
            <person name="Gujja S."/>
            <person name="Hansen M."/>
            <person name="Howarth C."/>
            <person name="Imamovic A."/>
            <person name="Larimer J."/>
            <person name="McCowan C."/>
            <person name="Murphy C."/>
            <person name="Pearson M."/>
            <person name="Priest M."/>
            <person name="Roberts A."/>
            <person name="Saif S."/>
            <person name="Shea T."/>
            <person name="Sykes S."/>
            <person name="Wortman J."/>
            <person name="Nusbaum C."/>
            <person name="Birren B."/>
        </authorList>
    </citation>
    <scope>NUCLEOTIDE SEQUENCE [LARGE SCALE GENOMIC DNA]</scope>
    <source>
        <strain evidence="3 4">BCC8398</strain>
    </source>
</reference>
<dbReference type="AlphaFoldDB" id="A0A1B9GT16"/>
<keyword evidence="1" id="KW-0732">Signal</keyword>
<evidence type="ECO:0000259" key="2">
    <source>
        <dbReference type="Pfam" id="PF21671"/>
    </source>
</evidence>
<dbReference type="InterPro" id="IPR048661">
    <property type="entry name" value="CPL1-like"/>
</dbReference>
<dbReference type="InterPro" id="IPR038955">
    <property type="entry name" value="PriA/CPL1_fungi"/>
</dbReference>
<reference evidence="4" key="2">
    <citation type="submission" date="2013-12" db="EMBL/GenBank/DDBJ databases">
        <title>Evolution of pathogenesis and genome organization in the Tremellales.</title>
        <authorList>
            <person name="Cuomo C."/>
            <person name="Litvintseva A."/>
            <person name="Heitman J."/>
            <person name="Chen Y."/>
            <person name="Sun S."/>
            <person name="Springer D."/>
            <person name="Dromer F."/>
            <person name="Young S."/>
            <person name="Zeng Q."/>
            <person name="Chapman S."/>
            <person name="Gujja S."/>
            <person name="Saif S."/>
            <person name="Birren B."/>
        </authorList>
    </citation>
    <scope>NUCLEOTIDE SEQUENCE [LARGE SCALE GENOMIC DNA]</scope>
    <source>
        <strain evidence="4">BCC8398</strain>
    </source>
</reference>
<evidence type="ECO:0000313" key="4">
    <source>
        <dbReference type="Proteomes" id="UP000092666"/>
    </source>
</evidence>
<evidence type="ECO:0000256" key="1">
    <source>
        <dbReference type="SAM" id="SignalP"/>
    </source>
</evidence>
<proteinExistence type="predicted"/>
<protein>
    <recommendedName>
        <fullName evidence="2">Protein CPL1-like domain-containing protein</fullName>
    </recommendedName>
</protein>
<dbReference type="EMBL" id="KI669501">
    <property type="protein sequence ID" value="OCF34127.1"/>
    <property type="molecule type" value="Genomic_DNA"/>
</dbReference>
<dbReference type="PANTHER" id="PTHR35192:SF2">
    <property type="entry name" value="APPLE DOMAIN-CONTAINING PROTEIN"/>
    <property type="match status" value="1"/>
</dbReference>
<dbReference type="OrthoDB" id="2561313at2759"/>
<keyword evidence="4" id="KW-1185">Reference proteome</keyword>
<feature type="domain" description="Protein CPL1-like" evidence="2">
    <location>
        <begin position="247"/>
        <end position="313"/>
    </location>
</feature>
<feature type="signal peptide" evidence="1">
    <location>
        <begin position="1"/>
        <end position="21"/>
    </location>
</feature>
<name>A0A1B9GT16_9TREE</name>
<evidence type="ECO:0000313" key="3">
    <source>
        <dbReference type="EMBL" id="OCF34127.1"/>
    </source>
</evidence>
<sequence length="318" mass="33203">MISPLAPLALLALGSLQVAQAAYSPLFLGCTSTSFTPTSSVGLYNTMSPTSCATACYENLNGPFTYSYFLADLTRKRAAYGYCVCTNDAPAAGTVAVSPDNTGGAVCSGSQFATYTSASTYSFEGCYASIDATDLSKVAVNEDVASPQECLAFCKPYDTAVLVYNEDSTELGCACGSDGSIVFTEPAACGPQNYLRVAHQANTVISSQFARRQLKERLERAENERRAAVCPRPSTACKISSGFISSFECINTADELESCGGCVNGYYNAKDAEKGATGVDCTSLPGVAKGGVTCNAGSCQVFACQRGFILENNACVQA</sequence>
<gene>
    <name evidence="3" type="ORF">I316_04076</name>
</gene>
<dbReference type="Pfam" id="PF21671">
    <property type="entry name" value="CPL1-like"/>
    <property type="match status" value="1"/>
</dbReference>
<dbReference type="Proteomes" id="UP000092666">
    <property type="component" value="Unassembled WGS sequence"/>
</dbReference>